<accession>A0A8H6SR39</accession>
<keyword evidence="1 3" id="KW-0547">Nucleotide-binding</keyword>
<reference evidence="6" key="1">
    <citation type="submission" date="2020-05" db="EMBL/GenBank/DDBJ databases">
        <title>Mycena genomes resolve the evolution of fungal bioluminescence.</title>
        <authorList>
            <person name="Tsai I.J."/>
        </authorList>
    </citation>
    <scope>NUCLEOTIDE SEQUENCE</scope>
    <source>
        <strain evidence="6">110903Hualien_Pintung</strain>
    </source>
</reference>
<evidence type="ECO:0000256" key="2">
    <source>
        <dbReference type="ARBA" id="ARBA00023134"/>
    </source>
</evidence>
<protein>
    <submittedName>
        <fullName evidence="6">ADP-ribosylation factor</fullName>
    </submittedName>
</protein>
<dbReference type="OrthoDB" id="427186at2759"/>
<evidence type="ECO:0000256" key="5">
    <source>
        <dbReference type="SAM" id="MobiDB-lite"/>
    </source>
</evidence>
<dbReference type="AlphaFoldDB" id="A0A8H6SR39"/>
<dbReference type="Pfam" id="PF00025">
    <property type="entry name" value="Arf"/>
    <property type="match status" value="1"/>
</dbReference>
<dbReference type="InterPro" id="IPR006689">
    <property type="entry name" value="Small_GTPase_ARF/SAR"/>
</dbReference>
<dbReference type="InterPro" id="IPR024156">
    <property type="entry name" value="Small_GTPase_ARF"/>
</dbReference>
<dbReference type="PROSITE" id="PS51417">
    <property type="entry name" value="ARF"/>
    <property type="match status" value="1"/>
</dbReference>
<dbReference type="SMART" id="SM00177">
    <property type="entry name" value="ARF"/>
    <property type="match status" value="1"/>
</dbReference>
<evidence type="ECO:0000256" key="1">
    <source>
        <dbReference type="ARBA" id="ARBA00022741"/>
    </source>
</evidence>
<dbReference type="GO" id="GO:0046872">
    <property type="term" value="F:metal ion binding"/>
    <property type="evidence" value="ECO:0007669"/>
    <property type="project" value="UniProtKB-KW"/>
</dbReference>
<comment type="caution">
    <text evidence="6">The sequence shown here is derived from an EMBL/GenBank/DDBJ whole genome shotgun (WGS) entry which is preliminary data.</text>
</comment>
<feature type="region of interest" description="Disordered" evidence="5">
    <location>
        <begin position="208"/>
        <end position="229"/>
    </location>
</feature>
<feature type="binding site" evidence="3">
    <location>
        <begin position="27"/>
        <end position="34"/>
    </location>
    <ligand>
        <name>GTP</name>
        <dbReference type="ChEBI" id="CHEBI:37565"/>
    </ligand>
</feature>
<gene>
    <name evidence="6" type="ORF">HMN09_00832100</name>
</gene>
<dbReference type="SUPFAM" id="SSF52540">
    <property type="entry name" value="P-loop containing nucleoside triphosphate hydrolases"/>
    <property type="match status" value="1"/>
</dbReference>
<dbReference type="InterPro" id="IPR027417">
    <property type="entry name" value="P-loop_NTPase"/>
</dbReference>
<dbReference type="Gene3D" id="3.40.50.300">
    <property type="entry name" value="P-loop containing nucleotide triphosphate hydrolases"/>
    <property type="match status" value="1"/>
</dbReference>
<feature type="binding site" evidence="4">
    <location>
        <position position="34"/>
    </location>
    <ligand>
        <name>Mg(2+)</name>
        <dbReference type="ChEBI" id="CHEBI:18420"/>
    </ligand>
</feature>
<keyword evidence="7" id="KW-1185">Reference proteome</keyword>
<keyword evidence="4" id="KW-0460">Magnesium</keyword>
<sequence length="388" mass="43061">MSTNNIVTRLIERFFPSGQGHRAVLLGASGSGKTTLLYRIKIGEIVTTIPTIGFNVEDVKVPTGPRGSGPLGLLCWDVGGCGRDHLLALSARQTAWSDVIIWLVDSDTGTTNSDEWFQYGLDEFTKIMKRVDEDPAAAAKERPILVLATKQDVKNHMSLDEVRKRVAPVLAGRQWFAVGLTLTTSLTDGPLIDAFAWLQATLAGRTLKPAAEQSQQHNSPAPTPSPIESWLTRADIDSPDSVFLEQFENLSLPAWDHYTHVRLAFLILTRHGRQAGKDRLFSGLESYIARAPRSQTNGRTFHLTMTYFWLQLVHFGIQSTPPQARGLEDGGDWLRFLLVNPFVADGGLWQQYYSKDAMMSPKAKTEMVLPDLKPLPSLVVRDALEKAR</sequence>
<dbReference type="GO" id="GO:0005525">
    <property type="term" value="F:GTP binding"/>
    <property type="evidence" value="ECO:0007669"/>
    <property type="project" value="UniProtKB-KW"/>
</dbReference>
<evidence type="ECO:0000256" key="3">
    <source>
        <dbReference type="PIRSR" id="PIRSR606689-1"/>
    </source>
</evidence>
<evidence type="ECO:0000313" key="7">
    <source>
        <dbReference type="Proteomes" id="UP000613580"/>
    </source>
</evidence>
<name>A0A8H6SR39_MYCCL</name>
<evidence type="ECO:0000256" key="4">
    <source>
        <dbReference type="PIRSR" id="PIRSR606689-2"/>
    </source>
</evidence>
<feature type="binding site" evidence="3">
    <location>
        <position position="80"/>
    </location>
    <ligand>
        <name>GTP</name>
        <dbReference type="ChEBI" id="CHEBI:37565"/>
    </ligand>
</feature>
<dbReference type="Proteomes" id="UP000613580">
    <property type="component" value="Unassembled WGS sequence"/>
</dbReference>
<keyword evidence="2 3" id="KW-0342">GTP-binding</keyword>
<organism evidence="6 7">
    <name type="scientific">Mycena chlorophos</name>
    <name type="common">Agaric fungus</name>
    <name type="synonym">Agaricus chlorophos</name>
    <dbReference type="NCBI Taxonomy" id="658473"/>
    <lineage>
        <taxon>Eukaryota</taxon>
        <taxon>Fungi</taxon>
        <taxon>Dikarya</taxon>
        <taxon>Basidiomycota</taxon>
        <taxon>Agaricomycotina</taxon>
        <taxon>Agaricomycetes</taxon>
        <taxon>Agaricomycetidae</taxon>
        <taxon>Agaricales</taxon>
        <taxon>Marasmiineae</taxon>
        <taxon>Mycenaceae</taxon>
        <taxon>Mycena</taxon>
    </lineage>
</organism>
<dbReference type="GO" id="GO:0003924">
    <property type="term" value="F:GTPase activity"/>
    <property type="evidence" value="ECO:0007669"/>
    <property type="project" value="InterPro"/>
</dbReference>
<proteinExistence type="predicted"/>
<feature type="binding site" evidence="4">
    <location>
        <position position="51"/>
    </location>
    <ligand>
        <name>Mg(2+)</name>
        <dbReference type="ChEBI" id="CHEBI:18420"/>
    </ligand>
</feature>
<dbReference type="PANTHER" id="PTHR11711">
    <property type="entry name" value="ADP RIBOSYLATION FACTOR-RELATED"/>
    <property type="match status" value="1"/>
</dbReference>
<evidence type="ECO:0000313" key="6">
    <source>
        <dbReference type="EMBL" id="KAF7304303.1"/>
    </source>
</evidence>
<dbReference type="EMBL" id="JACAZE010000011">
    <property type="protein sequence ID" value="KAF7304303.1"/>
    <property type="molecule type" value="Genomic_DNA"/>
</dbReference>
<keyword evidence="4" id="KW-0479">Metal-binding</keyword>